<dbReference type="PANTHER" id="PTHR47843">
    <property type="entry name" value="BTB DOMAIN-CONTAINING PROTEIN-RELATED"/>
    <property type="match status" value="1"/>
</dbReference>
<dbReference type="Gene3D" id="1.25.40.10">
    <property type="entry name" value="Tetratricopeptide repeat domain"/>
    <property type="match status" value="2"/>
</dbReference>
<dbReference type="eggNOG" id="KOG4626">
    <property type="taxonomic scope" value="Eukaryota"/>
</dbReference>
<feature type="coiled-coil region" evidence="1">
    <location>
        <begin position="921"/>
        <end position="948"/>
    </location>
</feature>
<dbReference type="Gene3D" id="3.30.710.10">
    <property type="entry name" value="Potassium Channel Kv1.1, Chain A"/>
    <property type="match status" value="1"/>
</dbReference>
<comment type="caution">
    <text evidence="3">The sequence shown here is derived from an EMBL/GenBank/DDBJ whole genome shotgun (WGS) entry which is preliminary data.</text>
</comment>
<dbReference type="Pfam" id="PF12770">
    <property type="entry name" value="CHAT"/>
    <property type="match status" value="1"/>
</dbReference>
<dbReference type="SUPFAM" id="SSF48452">
    <property type="entry name" value="TPR-like"/>
    <property type="match status" value="1"/>
</dbReference>
<sequence>MDFHETRARIVEYDIYIHHKARKKGEFTDFTFICEGGDIQVHRIIICSQSPVFRAACAGQFKLIPFQEALSGTYNLMSDHPDMVQLMVDYLYTGDYSVDMDGTSEEDASDASTSLSIHAVMYSLGDKYDIEGLRNVSTKKYCTELHGSLSIDEFFSSVPFVYGLTPENSRDLRDPVLAFARNLLGGEGPTTLGFVREAMDELFIECPEFVKELLYSLLQTPLMGYCPCTGTLDMVPVEARECRCRKCVAKAERALQDLISSYRESDDPTKIPDIISLARQTLAITIDGTEQRPMWLHALAWSLYQKYKHIEADGDCIQESSCLERKARDASPVDSADFDKYSYWLGLQLGDLFFHTEDISDLNESIALTESSLRKMRDGNPSKVTQQLNLGVLLKEKYNRIGDEQEFLDAAKNIEEALALATDEHHDRSMWYEIFAELYDLRHRNLRLLDDLAKVVQLRRKSLSAIENNNEPASSSTIKADQKAAKQTHQFNLALSLDEIYVERRSLGDLQESIAMVKEAISATPKEDPDWLVLIRFLYLRLHSLYLETGVLEDLEESISLNRQFIEKGGEEHPDMPAQLNNISVNLMAIFERTGDPAQVDESIRYGLESLRVVSKDDPGYKLVLSNLATALSVRARVTGSLVDLDDAIFYGRSALNATSEEDPDRHVQFHNLASALLKKYNRSYGDMDLLHEAIVMAKKALSCVSDDHPDRETYQNRLASALSSRYDALKLAQDLEESIKLSRDVARAMTDKYTGRTSARSTFAILLQKQVRDGGGSLEDLDEAIEISQKALDLTPEDSPSRTEHWTILGGFYMETAVEYYRSAVTHPTGDPLRRVIAATAIVHLCPEFEQAYEIGLAALDMVPMLASVRSLETADRQYLLSHAAGLAANTAGAALRIGKKPSEALSILEQGRGLLASSLDEIRTDIKDLQNAFPELADEFVKLRSELDSSDNTPSKEKDMLNGRRRHDAGKAFDDLLNQIRLKPGFEGFLGPLTTDQMLSAAARGPVVVINSSWMGIEAIIIQEEKLSSLAFANKMEYNAIYNVAENDYGSPETLELLWTSIMDAILKELGFTETPPEGQEWPHVWWIPTGHLSRFPIHAAGLHLQRSGETVMDRVISSYSPSVKALVHGRRRRMTPKGPAQALLVAMEQTQNQAPLPKAMEEVELVSKICDSMGVKSVVAGSGKQDALDHLRSSQIFHFAGHGYTDSTNPSKSHLCFGDVNDPLTVANLLELNLHEESPFLAYLSACSTGRVQDEDYIDESIHLISACQLAGFRHIIGTLWRVQDEHCVDVARITYETIKEEGMTNDSVCRGLHKAMRLMRDAWLEVIDEDDDSASRTVREARDIISCEDDSVAPAYWVPYVHFGI</sequence>
<name>K3VGH1_FUSPC</name>
<evidence type="ECO:0000313" key="3">
    <source>
        <dbReference type="EMBL" id="EKJ73184.1"/>
    </source>
</evidence>
<proteinExistence type="predicted"/>
<accession>K3VGH1</accession>
<dbReference type="EMBL" id="AFNW01000183">
    <property type="protein sequence ID" value="EKJ73184.1"/>
    <property type="molecule type" value="Genomic_DNA"/>
</dbReference>
<dbReference type="SUPFAM" id="SSF54695">
    <property type="entry name" value="POZ domain"/>
    <property type="match status" value="1"/>
</dbReference>
<dbReference type="PANTHER" id="PTHR47843:SF5">
    <property type="entry name" value="BTB_POZ DOMAIN PROTEIN"/>
    <property type="match status" value="1"/>
</dbReference>
<organism evidence="3 4">
    <name type="scientific">Fusarium pseudograminearum (strain CS3096)</name>
    <name type="common">Wheat and barley crown-rot fungus</name>
    <dbReference type="NCBI Taxonomy" id="1028729"/>
    <lineage>
        <taxon>Eukaryota</taxon>
        <taxon>Fungi</taxon>
        <taxon>Dikarya</taxon>
        <taxon>Ascomycota</taxon>
        <taxon>Pezizomycotina</taxon>
        <taxon>Sordariomycetes</taxon>
        <taxon>Hypocreomycetidae</taxon>
        <taxon>Hypocreales</taxon>
        <taxon>Nectriaceae</taxon>
        <taxon>Fusarium</taxon>
    </lineage>
</organism>
<dbReference type="Proteomes" id="UP000007978">
    <property type="component" value="Chromosome 2"/>
</dbReference>
<dbReference type="PROSITE" id="PS50097">
    <property type="entry name" value="BTB"/>
    <property type="match status" value="1"/>
</dbReference>
<dbReference type="InterPro" id="IPR024983">
    <property type="entry name" value="CHAT_dom"/>
</dbReference>
<dbReference type="CDD" id="cd18186">
    <property type="entry name" value="BTB_POZ_ZBTB_KLHL-like"/>
    <property type="match status" value="1"/>
</dbReference>
<dbReference type="OrthoDB" id="9991317at2759"/>
<dbReference type="HOGENOM" id="CLU_001305_0_0_1"/>
<evidence type="ECO:0000256" key="1">
    <source>
        <dbReference type="SAM" id="Coils"/>
    </source>
</evidence>
<keyword evidence="4" id="KW-1185">Reference proteome</keyword>
<dbReference type="SMART" id="SM00225">
    <property type="entry name" value="BTB"/>
    <property type="match status" value="1"/>
</dbReference>
<gene>
    <name evidence="3" type="ORF">FPSE_06608</name>
</gene>
<dbReference type="InterPro" id="IPR000210">
    <property type="entry name" value="BTB/POZ_dom"/>
</dbReference>
<keyword evidence="1" id="KW-0175">Coiled coil</keyword>
<dbReference type="SUPFAM" id="SSF81901">
    <property type="entry name" value="HCP-like"/>
    <property type="match status" value="1"/>
</dbReference>
<dbReference type="KEGG" id="fpu:FPSE_06608"/>
<dbReference type="RefSeq" id="XP_009258001.1">
    <property type="nucleotide sequence ID" value="XM_009259726.1"/>
</dbReference>
<dbReference type="GeneID" id="20365226"/>
<protein>
    <recommendedName>
        <fullName evidence="2">BTB domain-containing protein</fullName>
    </recommendedName>
</protein>
<reference evidence="3 4" key="1">
    <citation type="journal article" date="2012" name="PLoS Pathog.">
        <title>Comparative pathogenomics reveals horizontally acquired novel virulence genes in fungi infecting cereal hosts.</title>
        <authorList>
            <person name="Gardiner D.M."/>
            <person name="McDonald M.C."/>
            <person name="Covarelli L."/>
            <person name="Solomon P.S."/>
            <person name="Rusu A.G."/>
            <person name="Marshall M."/>
            <person name="Kazan K."/>
            <person name="Chakraborty S."/>
            <person name="McDonald B.A."/>
            <person name="Manners J.M."/>
        </authorList>
    </citation>
    <scope>NUCLEOTIDE SEQUENCE [LARGE SCALE GENOMIC DNA]</scope>
    <source>
        <strain evidence="3 4">CS3096</strain>
    </source>
</reference>
<evidence type="ECO:0000259" key="2">
    <source>
        <dbReference type="PROSITE" id="PS50097"/>
    </source>
</evidence>
<feature type="domain" description="BTB" evidence="2">
    <location>
        <begin position="28"/>
        <end position="100"/>
    </location>
</feature>
<evidence type="ECO:0000313" key="4">
    <source>
        <dbReference type="Proteomes" id="UP000007978"/>
    </source>
</evidence>
<dbReference type="Pfam" id="PF00651">
    <property type="entry name" value="BTB"/>
    <property type="match status" value="1"/>
</dbReference>
<dbReference type="InterPro" id="IPR011333">
    <property type="entry name" value="SKP1/BTB/POZ_sf"/>
</dbReference>
<dbReference type="InterPro" id="IPR011990">
    <property type="entry name" value="TPR-like_helical_dom_sf"/>
</dbReference>